<evidence type="ECO:0000313" key="7">
    <source>
        <dbReference type="Proteomes" id="UP000186817"/>
    </source>
</evidence>
<dbReference type="EMBL" id="LSRX01000438">
    <property type="protein sequence ID" value="OLP97330.1"/>
    <property type="molecule type" value="Genomic_DNA"/>
</dbReference>
<evidence type="ECO:0000256" key="4">
    <source>
        <dbReference type="SAM" id="MobiDB-lite"/>
    </source>
</evidence>
<evidence type="ECO:0000259" key="5">
    <source>
        <dbReference type="Pfam" id="PF05903"/>
    </source>
</evidence>
<comment type="caution">
    <text evidence="6">The sequence shown here is derived from an EMBL/GenBank/DDBJ whole genome shotgun (WGS) entry which is preliminary data.</text>
</comment>
<dbReference type="AlphaFoldDB" id="A0A1Q9DQ73"/>
<evidence type="ECO:0000256" key="2">
    <source>
        <dbReference type="ARBA" id="ARBA00022670"/>
    </source>
</evidence>
<proteinExistence type="inferred from homology"/>
<feature type="domain" description="PPPDE" evidence="5">
    <location>
        <begin position="467"/>
        <end position="504"/>
    </location>
</feature>
<keyword evidence="3" id="KW-0378">Hydrolase</keyword>
<evidence type="ECO:0000256" key="1">
    <source>
        <dbReference type="ARBA" id="ARBA00008140"/>
    </source>
</evidence>
<dbReference type="GO" id="GO:0006508">
    <property type="term" value="P:proteolysis"/>
    <property type="evidence" value="ECO:0007669"/>
    <property type="project" value="UniProtKB-KW"/>
</dbReference>
<feature type="compositionally biased region" description="Basic residues" evidence="4">
    <location>
        <begin position="436"/>
        <end position="455"/>
    </location>
</feature>
<keyword evidence="7" id="KW-1185">Reference proteome</keyword>
<feature type="region of interest" description="Disordered" evidence="4">
    <location>
        <begin position="422"/>
        <end position="464"/>
    </location>
</feature>
<gene>
    <name evidence="6" type="ORF">AK812_SmicGene20360</name>
</gene>
<sequence>MASVANINHDYHWPQLETSLREHATMKKKTASEVKACYGKAFKVSEKLDEAVRRDGFIKCKLGSTKKAGIISNQKASAATAWLVANHHNDFADAALAWTGCFFNVGSLYQNRSSNVVVLCLGFREYGALAVELKEVKVEDQDYFVIQSTPSPSEARLLPSWLFNRTISEQSEWQFVPTALKHPCALPARVRDEYCVAILRTGPNQGLVSSALEQGVLLTKKNYVSMHQVYGFGSLPQKGHGSGKAGNLVKLDYVKAAVAHFFPNWPAERRHDLCEQLMAKKLPHLRAACPTEVLQVFNALSPEDQKSFGAVKFLQRDQTAIKGRSKDPEPRSLSAKVHFTPEDLKDLVPDTPGSYLTRHPVLKRYQAFYPVNSAVLSAGKDEAKAFNKSRTATWEGPERRLTEAAALWEVVEWAWDMHVQHHPIDPGATSSEPSKKAKAKSAPKAKTAPKAKQGPKAKTEPKAGKRREYELLHLNCTHFSDEFCRRLGLERIPAWVRNLAPAGAFCTGGIVYIKNVGTAPSVLAAAKAGEVEVEILNILQRGKELRQAKPSAHYHFGDFTRGLVQIGRDVRHTDPNDRVHLRDLMAGTKAVILRKQTPKEESILTLP</sequence>
<dbReference type="Pfam" id="PF05903">
    <property type="entry name" value="Peptidase_C97"/>
    <property type="match status" value="1"/>
</dbReference>
<dbReference type="InterPro" id="IPR042266">
    <property type="entry name" value="PPPDE_sf"/>
</dbReference>
<comment type="similarity">
    <text evidence="1">Belongs to the DeSI family.</text>
</comment>
<name>A0A1Q9DQ73_SYMMI</name>
<dbReference type="OrthoDB" id="428456at2759"/>
<protein>
    <recommendedName>
        <fullName evidence="5">PPPDE domain-containing protein</fullName>
    </recommendedName>
</protein>
<dbReference type="GO" id="GO:0008233">
    <property type="term" value="F:peptidase activity"/>
    <property type="evidence" value="ECO:0007669"/>
    <property type="project" value="UniProtKB-KW"/>
</dbReference>
<evidence type="ECO:0000256" key="3">
    <source>
        <dbReference type="ARBA" id="ARBA00022801"/>
    </source>
</evidence>
<accession>A0A1Q9DQ73</accession>
<dbReference type="Gene3D" id="3.90.1720.30">
    <property type="entry name" value="PPPDE domains"/>
    <property type="match status" value="1"/>
</dbReference>
<reference evidence="6 7" key="1">
    <citation type="submission" date="2016-02" db="EMBL/GenBank/DDBJ databases">
        <title>Genome analysis of coral dinoflagellate symbionts highlights evolutionary adaptations to a symbiotic lifestyle.</title>
        <authorList>
            <person name="Aranda M."/>
            <person name="Li Y."/>
            <person name="Liew Y.J."/>
            <person name="Baumgarten S."/>
            <person name="Simakov O."/>
            <person name="Wilson M."/>
            <person name="Piel J."/>
            <person name="Ashoor H."/>
            <person name="Bougouffa S."/>
            <person name="Bajic V.B."/>
            <person name="Ryu T."/>
            <person name="Ravasi T."/>
            <person name="Bayer T."/>
            <person name="Micklem G."/>
            <person name="Kim H."/>
            <person name="Bhak J."/>
            <person name="Lajeunesse T.C."/>
            <person name="Voolstra C.R."/>
        </authorList>
    </citation>
    <scope>NUCLEOTIDE SEQUENCE [LARGE SCALE GENOMIC DNA]</scope>
    <source>
        <strain evidence="6 7">CCMP2467</strain>
    </source>
</reference>
<keyword evidence="2" id="KW-0645">Protease</keyword>
<organism evidence="6 7">
    <name type="scientific">Symbiodinium microadriaticum</name>
    <name type="common">Dinoflagellate</name>
    <name type="synonym">Zooxanthella microadriatica</name>
    <dbReference type="NCBI Taxonomy" id="2951"/>
    <lineage>
        <taxon>Eukaryota</taxon>
        <taxon>Sar</taxon>
        <taxon>Alveolata</taxon>
        <taxon>Dinophyceae</taxon>
        <taxon>Suessiales</taxon>
        <taxon>Symbiodiniaceae</taxon>
        <taxon>Symbiodinium</taxon>
    </lineage>
</organism>
<dbReference type="InterPro" id="IPR008580">
    <property type="entry name" value="PPPDE_dom"/>
</dbReference>
<dbReference type="Proteomes" id="UP000186817">
    <property type="component" value="Unassembled WGS sequence"/>
</dbReference>
<evidence type="ECO:0000313" key="6">
    <source>
        <dbReference type="EMBL" id="OLP97330.1"/>
    </source>
</evidence>